<keyword evidence="3" id="KW-1185">Reference proteome</keyword>
<feature type="region of interest" description="Disordered" evidence="1">
    <location>
        <begin position="33"/>
        <end position="70"/>
    </location>
</feature>
<protein>
    <submittedName>
        <fullName evidence="2">Uncharacterized protein</fullName>
    </submittedName>
</protein>
<dbReference type="AlphaFoldDB" id="A0AA39Y6W5"/>
<gene>
    <name evidence="2" type="ORF">B0T16DRAFT_493987</name>
</gene>
<sequence length="256" mass="29540">MGVKTPIFNQANLIETLQSAEVPYMYIPYKEEQKPKKTTSTASTDSDAQSATSKDTTLAPSPVTKSTSNDSSISLLLPSVILPGPPSSFAYPERTSLRAPLIASLLPLFAEYDEFKALENAHWKNWVMMQHFMLQTQFQSSEVLSSCSSFFRAKMRYRWAKLKFGMSERKKLSKKLHKENLGMKSEALADRWLKELDDARKKMEPLDEVEKEVVKSKKNMTWLEKARDPSKKKQKETLHDLYRKELEGVWRDHRGW</sequence>
<proteinExistence type="predicted"/>
<dbReference type="Proteomes" id="UP001174936">
    <property type="component" value="Unassembled WGS sequence"/>
</dbReference>
<comment type="caution">
    <text evidence="2">The sequence shown here is derived from an EMBL/GenBank/DDBJ whole genome shotgun (WGS) entry which is preliminary data.</text>
</comment>
<accession>A0AA39Y6W5</accession>
<evidence type="ECO:0000313" key="3">
    <source>
        <dbReference type="Proteomes" id="UP001174936"/>
    </source>
</evidence>
<name>A0AA39Y6W5_9PEZI</name>
<dbReference type="EMBL" id="JAULSV010000004">
    <property type="protein sequence ID" value="KAK0647161.1"/>
    <property type="molecule type" value="Genomic_DNA"/>
</dbReference>
<feature type="compositionally biased region" description="Low complexity" evidence="1">
    <location>
        <begin position="38"/>
        <end position="57"/>
    </location>
</feature>
<evidence type="ECO:0000256" key="1">
    <source>
        <dbReference type="SAM" id="MobiDB-lite"/>
    </source>
</evidence>
<organism evidence="2 3">
    <name type="scientific">Cercophora newfieldiana</name>
    <dbReference type="NCBI Taxonomy" id="92897"/>
    <lineage>
        <taxon>Eukaryota</taxon>
        <taxon>Fungi</taxon>
        <taxon>Dikarya</taxon>
        <taxon>Ascomycota</taxon>
        <taxon>Pezizomycotina</taxon>
        <taxon>Sordariomycetes</taxon>
        <taxon>Sordariomycetidae</taxon>
        <taxon>Sordariales</taxon>
        <taxon>Lasiosphaeriaceae</taxon>
        <taxon>Cercophora</taxon>
    </lineage>
</organism>
<evidence type="ECO:0000313" key="2">
    <source>
        <dbReference type="EMBL" id="KAK0647161.1"/>
    </source>
</evidence>
<reference evidence="2" key="1">
    <citation type="submission" date="2023-06" db="EMBL/GenBank/DDBJ databases">
        <title>Genome-scale phylogeny and comparative genomics of the fungal order Sordariales.</title>
        <authorList>
            <consortium name="Lawrence Berkeley National Laboratory"/>
            <person name="Hensen N."/>
            <person name="Bonometti L."/>
            <person name="Westerberg I."/>
            <person name="Brannstrom I.O."/>
            <person name="Guillou S."/>
            <person name="Cros-Aarteil S."/>
            <person name="Calhoun S."/>
            <person name="Haridas S."/>
            <person name="Kuo A."/>
            <person name="Mondo S."/>
            <person name="Pangilinan J."/>
            <person name="Riley R."/>
            <person name="Labutti K."/>
            <person name="Andreopoulos B."/>
            <person name="Lipzen A."/>
            <person name="Chen C."/>
            <person name="Yanf M."/>
            <person name="Daum C."/>
            <person name="Ng V."/>
            <person name="Clum A."/>
            <person name="Steindorff A."/>
            <person name="Ohm R."/>
            <person name="Martin F."/>
            <person name="Silar P."/>
            <person name="Natvig D."/>
            <person name="Lalanne C."/>
            <person name="Gautier V."/>
            <person name="Ament-Velasquez S.L."/>
            <person name="Kruys A."/>
            <person name="Hutchinson M.I."/>
            <person name="Powell A.J."/>
            <person name="Barry K."/>
            <person name="Miller A.N."/>
            <person name="Grigoriev I.V."/>
            <person name="Debuchy R."/>
            <person name="Gladieux P."/>
            <person name="Thoren M.H."/>
            <person name="Johannesson H."/>
        </authorList>
    </citation>
    <scope>NUCLEOTIDE SEQUENCE</scope>
    <source>
        <strain evidence="2">SMH2532-1</strain>
    </source>
</reference>